<keyword evidence="4" id="KW-1185">Reference proteome</keyword>
<comment type="similarity">
    <text evidence="1">Belongs to the amidase family.</text>
</comment>
<dbReference type="InterPro" id="IPR023631">
    <property type="entry name" value="Amidase_dom"/>
</dbReference>
<name>A0AAW4XWL8_9BURK</name>
<dbReference type="GO" id="GO:0003824">
    <property type="term" value="F:catalytic activity"/>
    <property type="evidence" value="ECO:0007669"/>
    <property type="project" value="InterPro"/>
</dbReference>
<comment type="caution">
    <text evidence="3">The sequence shown here is derived from an EMBL/GenBank/DDBJ whole genome shotgun (WGS) entry which is preliminary data.</text>
</comment>
<protein>
    <submittedName>
        <fullName evidence="3">Amidase</fullName>
    </submittedName>
</protein>
<gene>
    <name evidence="3" type="ORF">LPW39_09775</name>
</gene>
<evidence type="ECO:0000313" key="3">
    <source>
        <dbReference type="EMBL" id="MCD2165423.1"/>
    </source>
</evidence>
<dbReference type="InterPro" id="IPR020556">
    <property type="entry name" value="Amidase_CS"/>
</dbReference>
<dbReference type="InterPro" id="IPR036928">
    <property type="entry name" value="AS_sf"/>
</dbReference>
<dbReference type="AlphaFoldDB" id="A0AAW4XWL8"/>
<dbReference type="InterPro" id="IPR000120">
    <property type="entry name" value="Amidase"/>
</dbReference>
<dbReference type="PROSITE" id="PS00571">
    <property type="entry name" value="AMIDASES"/>
    <property type="match status" value="1"/>
</dbReference>
<evidence type="ECO:0000259" key="2">
    <source>
        <dbReference type="Pfam" id="PF01425"/>
    </source>
</evidence>
<dbReference type="EMBL" id="JAJNCT010000009">
    <property type="protein sequence ID" value="MCD2165423.1"/>
    <property type="molecule type" value="Genomic_DNA"/>
</dbReference>
<accession>A0AAW4XWL8</accession>
<feature type="domain" description="Amidase" evidence="2">
    <location>
        <begin position="31"/>
        <end position="457"/>
    </location>
</feature>
<sequence length="478" mass="50745">MSFSATDYRLADATALAQAIRAGALTPQAAVDHAFDAIERCNPQLNAVILTMREQAQEQLRQLPADAPLRGVPVLLKDDCPSYAGAAMSYGSRAARGNVSATDHTLVRHYQQAGMVIVGKTNLPEFSANVATAPSLHGRTLNPWSAAHNVGGSSGGSAAAVAARMVPLAYGNDGAGSIRIPAACTGLFGLRPSRGRVACGPVSSENWGGLVSHHVLTRSVRDSALMLDLSDALEPGSLYAAPAKAEDFSQALRRPPGQLRIGVLQDAGPGQALDSSILQGLQDTSRLLQELGHVTEEAQWNFSHADLAAAFSRIIAAYTALEVDGLVRSTGRPATAEFFEPVNLGLAEQGRRLGAVELLAARNTCNSIARRLGEMFGRYDLLLCPVMPTLPQDLQALDVRQPDAQHFMREFMDATVFTRPANAAGVPAMSVPLWQSASGLPLGMQFIAPYGAESRLLQLAAQLEQALPWDQRLPPVHA</sequence>
<dbReference type="RefSeq" id="WP_230774091.1">
    <property type="nucleotide sequence ID" value="NZ_JAJNCT010000009.1"/>
</dbReference>
<reference evidence="3 4" key="1">
    <citation type="submission" date="2021-11" db="EMBL/GenBank/DDBJ databases">
        <title>Genome sequence.</title>
        <authorList>
            <person name="Sun Q."/>
        </authorList>
    </citation>
    <scope>NUCLEOTIDE SEQUENCE [LARGE SCALE GENOMIC DNA]</scope>
    <source>
        <strain evidence="3 4">KCTC 12005</strain>
    </source>
</reference>
<evidence type="ECO:0000313" key="4">
    <source>
        <dbReference type="Proteomes" id="UP001199260"/>
    </source>
</evidence>
<proteinExistence type="inferred from homology"/>
<dbReference type="Gene3D" id="3.90.1300.10">
    <property type="entry name" value="Amidase signature (AS) domain"/>
    <property type="match status" value="1"/>
</dbReference>
<evidence type="ECO:0000256" key="1">
    <source>
        <dbReference type="ARBA" id="ARBA00009199"/>
    </source>
</evidence>
<dbReference type="SUPFAM" id="SSF75304">
    <property type="entry name" value="Amidase signature (AS) enzymes"/>
    <property type="match status" value="1"/>
</dbReference>
<dbReference type="Pfam" id="PF01425">
    <property type="entry name" value="Amidase"/>
    <property type="match status" value="1"/>
</dbReference>
<organism evidence="3 4">
    <name type="scientific">Comamonas koreensis</name>
    <dbReference type="NCBI Taxonomy" id="160825"/>
    <lineage>
        <taxon>Bacteria</taxon>
        <taxon>Pseudomonadati</taxon>
        <taxon>Pseudomonadota</taxon>
        <taxon>Betaproteobacteria</taxon>
        <taxon>Burkholderiales</taxon>
        <taxon>Comamonadaceae</taxon>
        <taxon>Comamonas</taxon>
    </lineage>
</organism>
<dbReference type="PANTHER" id="PTHR11895:SF7">
    <property type="entry name" value="GLUTAMYL-TRNA(GLN) AMIDOTRANSFERASE SUBUNIT A, MITOCHONDRIAL"/>
    <property type="match status" value="1"/>
</dbReference>
<dbReference type="Proteomes" id="UP001199260">
    <property type="component" value="Unassembled WGS sequence"/>
</dbReference>
<dbReference type="PANTHER" id="PTHR11895">
    <property type="entry name" value="TRANSAMIDASE"/>
    <property type="match status" value="1"/>
</dbReference>